<dbReference type="HAMAP" id="MF_03046">
    <property type="entry name" value="ENY2_Sus1"/>
    <property type="match status" value="1"/>
</dbReference>
<dbReference type="GO" id="GO:0015031">
    <property type="term" value="P:protein transport"/>
    <property type="evidence" value="ECO:0007669"/>
    <property type="project" value="UniProtKB-KW"/>
</dbReference>
<evidence type="ECO:0000313" key="7">
    <source>
        <dbReference type="EMBL" id="ETN86554.1"/>
    </source>
</evidence>
<gene>
    <name evidence="7" type="ORF">NECAME_16272</name>
</gene>
<dbReference type="EMBL" id="KI657530">
    <property type="protein sequence ID" value="ETN86554.1"/>
    <property type="molecule type" value="Genomic_DNA"/>
</dbReference>
<dbReference type="STRING" id="51031.W2TXZ7"/>
<dbReference type="GO" id="GO:0006364">
    <property type="term" value="P:rRNA processing"/>
    <property type="evidence" value="ECO:0007669"/>
    <property type="project" value="UniProtKB-KW"/>
</dbReference>
<evidence type="ECO:0000256" key="6">
    <source>
        <dbReference type="SAM" id="MobiDB-lite"/>
    </source>
</evidence>
<dbReference type="GO" id="GO:0000124">
    <property type="term" value="C:SAGA complex"/>
    <property type="evidence" value="ECO:0007669"/>
    <property type="project" value="UniProtKB-UniRule"/>
</dbReference>
<keyword evidence="4" id="KW-0010">Activator</keyword>
<dbReference type="InterPro" id="IPR018783">
    <property type="entry name" value="TF_ENY2"/>
</dbReference>
<dbReference type="PANTHER" id="PTHR13026:SF0">
    <property type="entry name" value="RIBOSOMAL RNA PROCESSING 1B"/>
    <property type="match status" value="1"/>
</dbReference>
<keyword evidence="8" id="KW-1185">Reference proteome</keyword>
<dbReference type="GO" id="GO:0005643">
    <property type="term" value="C:nuclear pore"/>
    <property type="evidence" value="ECO:0007669"/>
    <property type="project" value="UniProtKB-UniRule"/>
</dbReference>
<keyword evidence="4" id="KW-0653">Protein transport</keyword>
<dbReference type="GO" id="GO:0071819">
    <property type="term" value="C:DUBm complex"/>
    <property type="evidence" value="ECO:0007669"/>
    <property type="project" value="UniProtKB-UniRule"/>
</dbReference>
<evidence type="ECO:0000256" key="1">
    <source>
        <dbReference type="ARBA" id="ARBA00006374"/>
    </source>
</evidence>
<keyword evidence="4" id="KW-0509">mRNA transport</keyword>
<dbReference type="InterPro" id="IPR038212">
    <property type="entry name" value="TF_EnY2_sf"/>
</dbReference>
<evidence type="ECO:0000256" key="5">
    <source>
        <dbReference type="SAM" id="Coils"/>
    </source>
</evidence>
<keyword evidence="5" id="KW-0175">Coiled coil</keyword>
<dbReference type="Gene3D" id="1.10.246.140">
    <property type="match status" value="1"/>
</dbReference>
<dbReference type="AlphaFoldDB" id="W2TXZ7"/>
<keyword evidence="4" id="KW-0811">Translocation</keyword>
<proteinExistence type="inferred from homology"/>
<dbReference type="GO" id="GO:0070390">
    <property type="term" value="C:transcription export complex 2"/>
    <property type="evidence" value="ECO:0007669"/>
    <property type="project" value="UniProtKB-UniRule"/>
</dbReference>
<protein>
    <recommendedName>
        <fullName evidence="4">Transcription and mRNA export factor ENY2</fullName>
    </recommendedName>
    <alternativeName>
        <fullName evidence="4">Enhancer of yellow 2 transcription factor homolog</fullName>
    </alternativeName>
</protein>
<feature type="region of interest" description="Disordered" evidence="6">
    <location>
        <begin position="208"/>
        <end position="230"/>
    </location>
</feature>
<comment type="similarity">
    <text evidence="1">Belongs to the RRP1 family.</text>
</comment>
<accession>W2TXZ7</accession>
<keyword evidence="4" id="KW-0804">Transcription</keyword>
<feature type="compositionally biased region" description="Acidic residues" evidence="6">
    <location>
        <begin position="221"/>
        <end position="230"/>
    </location>
</feature>
<dbReference type="OrthoDB" id="2019504at2759"/>
<name>W2TXZ7_NECAM</name>
<reference evidence="8" key="1">
    <citation type="journal article" date="2014" name="Nat. Genet.">
        <title>Genome of the human hookworm Necator americanus.</title>
        <authorList>
            <person name="Tang Y.T."/>
            <person name="Gao X."/>
            <person name="Rosa B.A."/>
            <person name="Abubucker S."/>
            <person name="Hallsworth-Pepin K."/>
            <person name="Martin J."/>
            <person name="Tyagi R."/>
            <person name="Heizer E."/>
            <person name="Zhang X."/>
            <person name="Bhonagiri-Palsikar V."/>
            <person name="Minx P."/>
            <person name="Warren W.C."/>
            <person name="Wang Q."/>
            <person name="Zhan B."/>
            <person name="Hotez P.J."/>
            <person name="Sternberg P.W."/>
            <person name="Dougall A."/>
            <person name="Gaze S.T."/>
            <person name="Mulvenna J."/>
            <person name="Sotillo J."/>
            <person name="Ranganathan S."/>
            <person name="Rabelo E.M."/>
            <person name="Wilson R.K."/>
            <person name="Felgner P.L."/>
            <person name="Bethony J."/>
            <person name="Hawdon J.M."/>
            <person name="Gasser R.B."/>
            <person name="Loukas A."/>
            <person name="Mitreva M."/>
        </authorList>
    </citation>
    <scope>NUCLEOTIDE SEQUENCE [LARGE SCALE GENOMIC DNA]</scope>
</reference>
<dbReference type="GO" id="GO:0006406">
    <property type="term" value="P:mRNA export from nucleus"/>
    <property type="evidence" value="ECO:0007669"/>
    <property type="project" value="UniProtKB-UniRule"/>
</dbReference>
<comment type="function">
    <text evidence="4">Involved in mRNA export coupled transcription activation by association with both the TREX-2 and the SAGA complexes. The transcription regulatory histone acetylation (HAT) complex SAGA is a multiprotein complex that activates transcription by remodeling chromatin and mediating histone acetylation and deubiquitination. Within the SAGA complex, participates to a subcomplex that specifically deubiquitinates histones. The SAGA complex is recruited to specific gene promoters by activators, where it is required for transcription. The TREX-2 complex functions in docking export-competent ribonucleoprotein particles (mRNPs) to the nuclear entrance of the nuclear pore complex (nuclear basket). TREX-2 participates in mRNA export and accurate chromatin positioning in the nucleus by tethering genes to the nuclear periphery.</text>
</comment>
<dbReference type="OMA" id="FLMARWK"/>
<evidence type="ECO:0000256" key="4">
    <source>
        <dbReference type="HAMAP-Rule" id="MF_03046"/>
    </source>
</evidence>
<evidence type="ECO:0000256" key="3">
    <source>
        <dbReference type="ARBA" id="ARBA00023242"/>
    </source>
</evidence>
<keyword evidence="4" id="KW-0156">Chromatin regulator</keyword>
<dbReference type="Pfam" id="PF05997">
    <property type="entry name" value="Nop52"/>
    <property type="match status" value="1"/>
</dbReference>
<dbReference type="InterPro" id="IPR010301">
    <property type="entry name" value="RRP1"/>
</dbReference>
<dbReference type="PANTHER" id="PTHR13026">
    <property type="entry name" value="NNP-1 PROTEIN NOVEL NUCLEAR PROTEIN 1 NOP52"/>
    <property type="match status" value="1"/>
</dbReference>
<feature type="coiled-coil region" evidence="5">
    <location>
        <begin position="179"/>
        <end position="206"/>
    </location>
</feature>
<dbReference type="GO" id="GO:0003713">
    <property type="term" value="F:transcription coactivator activity"/>
    <property type="evidence" value="ECO:0007669"/>
    <property type="project" value="UniProtKB-UniRule"/>
</dbReference>
<dbReference type="Proteomes" id="UP000053676">
    <property type="component" value="Unassembled WGS sequence"/>
</dbReference>
<evidence type="ECO:0000256" key="2">
    <source>
        <dbReference type="ARBA" id="ARBA00022552"/>
    </source>
</evidence>
<dbReference type="GO" id="GO:0006325">
    <property type="term" value="P:chromatin organization"/>
    <property type="evidence" value="ECO:0007669"/>
    <property type="project" value="UniProtKB-KW"/>
</dbReference>
<dbReference type="GO" id="GO:0005654">
    <property type="term" value="C:nucleoplasm"/>
    <property type="evidence" value="ECO:0007669"/>
    <property type="project" value="UniProtKB-SubCell"/>
</dbReference>
<dbReference type="Pfam" id="PF10163">
    <property type="entry name" value="EnY2"/>
    <property type="match status" value="1"/>
</dbReference>
<comment type="subcellular location">
    <subcellularLocation>
        <location evidence="4">Nucleus</location>
        <location evidence="4">Nucleoplasm</location>
    </subcellularLocation>
</comment>
<keyword evidence="4" id="KW-0813">Transport</keyword>
<dbReference type="GO" id="GO:0030688">
    <property type="term" value="C:preribosome, small subunit precursor"/>
    <property type="evidence" value="ECO:0007669"/>
    <property type="project" value="InterPro"/>
</dbReference>
<organism evidence="7 8">
    <name type="scientific">Necator americanus</name>
    <name type="common">Human hookworm</name>
    <dbReference type="NCBI Taxonomy" id="51031"/>
    <lineage>
        <taxon>Eukaryota</taxon>
        <taxon>Metazoa</taxon>
        <taxon>Ecdysozoa</taxon>
        <taxon>Nematoda</taxon>
        <taxon>Chromadorea</taxon>
        <taxon>Rhabditida</taxon>
        <taxon>Rhabditina</taxon>
        <taxon>Rhabditomorpha</taxon>
        <taxon>Strongyloidea</taxon>
        <taxon>Ancylostomatidae</taxon>
        <taxon>Bunostominae</taxon>
        <taxon>Necator</taxon>
    </lineage>
</organism>
<keyword evidence="3 4" id="KW-0539">Nucleus</keyword>
<keyword evidence="2" id="KW-0698">rRNA processing</keyword>
<sequence>MMRRVLRALFKHLSSLKWKKSIRDAYWNAFSNTTISVDRTFPDGLKFHFASLILDELDNAGGINKKQLTACLKPFADLLAVRSISDYLFDSITEEVFATILHQKSEEMASRMETADAGDESPPGIEFDYVAIGQMLFNIGKKPETISKRRKKLYDLVKRFDVAAKGGDPYYFESPTPEIVLTSRDYEEAEKKLKIMDEEVKIERKRMKLERKSTKSSVATDPEDVEKDDVDSNNALIGTVVKSKKSFIKEKKKTDKSSGKVKRTKLEFSSSGEKERAKEVLLARLRKDGWVTEVKAMARRMIKERGIDNVNLEMLYEELKQPARRLVSEEAKKELYLIVRDWVAQRCDVEL</sequence>
<evidence type="ECO:0000313" key="8">
    <source>
        <dbReference type="Proteomes" id="UP000053676"/>
    </source>
</evidence>
<comment type="subunit">
    <text evidence="4">Component of the nuclear pore complex (NPC)-associated TREX-2 complex (transcription and export complex 2). Component of the SAGA transcription coactivator-HAT complex. Within the SAGA complex, participates to a subcomplex of SAGA called the DUB module (deubiquitination module).</text>
</comment>
<comment type="similarity">
    <text evidence="4">Belongs to the ENY2 family.</text>
</comment>
<dbReference type="KEGG" id="nai:NECAME_16272"/>
<dbReference type="GO" id="GO:0006368">
    <property type="term" value="P:transcription elongation by RNA polymerase II"/>
    <property type="evidence" value="ECO:0007669"/>
    <property type="project" value="UniProtKB-UniRule"/>
</dbReference>
<keyword evidence="4" id="KW-0805">Transcription regulation</keyword>